<dbReference type="Proteomes" id="UP000240971">
    <property type="component" value="Unassembled WGS sequence"/>
</dbReference>
<dbReference type="EMBL" id="PYAW01000002">
    <property type="protein sequence ID" value="PSL47658.1"/>
    <property type="molecule type" value="Genomic_DNA"/>
</dbReference>
<proteinExistence type="predicted"/>
<name>A0A2P8HN59_CHINA</name>
<dbReference type="AlphaFoldDB" id="A0A2P8HN59"/>
<keyword evidence="1" id="KW-1133">Transmembrane helix</keyword>
<sequence>MKSFVPVHYAPGFFFVFLPIRLISMILLIISFEDKYEKVYFRKLIELAVGYILKRNKISIIMINHKNHVKEKTKKAEGLLIPRLLYTKQVGQFITIMRFV</sequence>
<evidence type="ECO:0000313" key="2">
    <source>
        <dbReference type="EMBL" id="PSL47658.1"/>
    </source>
</evidence>
<comment type="caution">
    <text evidence="2">The sequence shown here is derived from an EMBL/GenBank/DDBJ whole genome shotgun (WGS) entry which is preliminary data.</text>
</comment>
<organism evidence="2 3">
    <name type="scientific">Chitinophaga niastensis</name>
    <dbReference type="NCBI Taxonomy" id="536980"/>
    <lineage>
        <taxon>Bacteria</taxon>
        <taxon>Pseudomonadati</taxon>
        <taxon>Bacteroidota</taxon>
        <taxon>Chitinophagia</taxon>
        <taxon>Chitinophagales</taxon>
        <taxon>Chitinophagaceae</taxon>
        <taxon>Chitinophaga</taxon>
    </lineage>
</organism>
<evidence type="ECO:0000313" key="3">
    <source>
        <dbReference type="Proteomes" id="UP000240971"/>
    </source>
</evidence>
<reference evidence="2 3" key="1">
    <citation type="submission" date="2018-03" db="EMBL/GenBank/DDBJ databases">
        <title>Genomic Encyclopedia of Archaeal and Bacterial Type Strains, Phase II (KMG-II): from individual species to whole genera.</title>
        <authorList>
            <person name="Goeker M."/>
        </authorList>
    </citation>
    <scope>NUCLEOTIDE SEQUENCE [LARGE SCALE GENOMIC DNA]</scope>
    <source>
        <strain evidence="2 3">DSM 24859</strain>
    </source>
</reference>
<gene>
    <name evidence="2" type="ORF">CLV51_102515</name>
</gene>
<keyword evidence="1" id="KW-0812">Transmembrane</keyword>
<accession>A0A2P8HN59</accession>
<feature type="transmembrane region" description="Helical" evidence="1">
    <location>
        <begin position="12"/>
        <end position="32"/>
    </location>
</feature>
<evidence type="ECO:0000256" key="1">
    <source>
        <dbReference type="SAM" id="Phobius"/>
    </source>
</evidence>
<keyword evidence="1" id="KW-0472">Membrane</keyword>
<keyword evidence="3" id="KW-1185">Reference proteome</keyword>
<protein>
    <submittedName>
        <fullName evidence="2">Uncharacterized protein</fullName>
    </submittedName>
</protein>